<dbReference type="Pfam" id="PF13000">
    <property type="entry name" value="Acatn"/>
    <property type="match status" value="1"/>
</dbReference>
<dbReference type="GO" id="GO:0016020">
    <property type="term" value="C:membrane"/>
    <property type="evidence" value="ECO:0007669"/>
    <property type="project" value="UniProtKB-SubCell"/>
</dbReference>
<reference evidence="8" key="2">
    <citation type="submission" date="2021-02" db="UniProtKB">
        <authorList>
            <consortium name="EnsemblMetazoa"/>
        </authorList>
    </citation>
    <scope>IDENTIFICATION</scope>
    <source>
        <strain evidence="8">JHB</strain>
    </source>
</reference>
<dbReference type="GO" id="GO:0035348">
    <property type="term" value="P:acetyl-CoA transmembrane transport"/>
    <property type="evidence" value="ECO:0007669"/>
    <property type="project" value="InterPro"/>
</dbReference>
<reference evidence="7" key="1">
    <citation type="submission" date="2007-03" db="EMBL/GenBank/DDBJ databases">
        <title>Annotation of Culex pipiens quinquefasciatus.</title>
        <authorList>
            <consortium name="The Broad Institute Genome Sequencing Platform"/>
            <person name="Atkinson P.W."/>
            <person name="Hemingway J."/>
            <person name="Christensen B.M."/>
            <person name="Higgs S."/>
            <person name="Kodira C."/>
            <person name="Hannick L."/>
            <person name="Megy K."/>
            <person name="O'Leary S."/>
            <person name="Pearson M."/>
            <person name="Haas B.J."/>
            <person name="Mauceli E."/>
            <person name="Wortman J.R."/>
            <person name="Lee N.H."/>
            <person name="Guigo R."/>
            <person name="Stanke M."/>
            <person name="Alvarado L."/>
            <person name="Amedeo P."/>
            <person name="Antoine C.H."/>
            <person name="Arensburger P."/>
            <person name="Bidwell S.L."/>
            <person name="Crawford M."/>
            <person name="Camaro F."/>
            <person name="Devon K."/>
            <person name="Engels R."/>
            <person name="Hammond M."/>
            <person name="Howarth C."/>
            <person name="Koehrsen M."/>
            <person name="Lawson D."/>
            <person name="Montgomery P."/>
            <person name="Nene V."/>
            <person name="Nusbaum C."/>
            <person name="Puiu D."/>
            <person name="Romero-Severson J."/>
            <person name="Severson D.W."/>
            <person name="Shumway M."/>
            <person name="Sisk P."/>
            <person name="Stolte C."/>
            <person name="Zeng Q."/>
            <person name="Eisenstadt E."/>
            <person name="Fraser-Liggett C."/>
            <person name="Strausberg R."/>
            <person name="Galagan J."/>
            <person name="Birren B."/>
            <person name="Collins F.H."/>
        </authorList>
    </citation>
    <scope>NUCLEOTIDE SEQUENCE [LARGE SCALE GENOMIC DNA]</scope>
    <source>
        <strain evidence="7">JHB</strain>
    </source>
</reference>
<feature type="signal peptide" evidence="6">
    <location>
        <begin position="1"/>
        <end position="24"/>
    </location>
</feature>
<organism>
    <name type="scientific">Culex quinquefasciatus</name>
    <name type="common">Southern house mosquito</name>
    <name type="synonym">Culex pungens</name>
    <dbReference type="NCBI Taxonomy" id="7176"/>
    <lineage>
        <taxon>Eukaryota</taxon>
        <taxon>Metazoa</taxon>
        <taxon>Ecdysozoa</taxon>
        <taxon>Arthropoda</taxon>
        <taxon>Hexapoda</taxon>
        <taxon>Insecta</taxon>
        <taxon>Pterygota</taxon>
        <taxon>Neoptera</taxon>
        <taxon>Endopterygota</taxon>
        <taxon>Diptera</taxon>
        <taxon>Nematocera</taxon>
        <taxon>Culicoidea</taxon>
        <taxon>Culicidae</taxon>
        <taxon>Culicinae</taxon>
        <taxon>Culicini</taxon>
        <taxon>Culex</taxon>
        <taxon>Culex</taxon>
    </lineage>
</organism>
<sequence>MIRSHSMFVAVMAFFARISDPAVGETYMTLLNTLSNLGGNWPITVWPEPEYAYATRFGVLLQYQSVVLHEKQEQVASKDAENGQVSEVDGSKRVGGVDDPSADGLDRSGTSEAVDELLEDLLTKPIQLKNITTRQQTLPVAQAALD</sequence>
<feature type="region of interest" description="Disordered" evidence="5">
    <location>
        <begin position="74"/>
        <end position="110"/>
    </location>
</feature>
<name>B0XBW6_CULQU</name>
<dbReference type="EnsemblMetazoa" id="CPIJ016995-RA">
    <property type="protein sequence ID" value="CPIJ016995-PA"/>
    <property type="gene ID" value="CPIJ016995"/>
</dbReference>
<dbReference type="AlphaFoldDB" id="B0XBW6"/>
<dbReference type="eggNOG" id="KOG3574">
    <property type="taxonomic scope" value="Eukaryota"/>
</dbReference>
<evidence type="ECO:0000256" key="5">
    <source>
        <dbReference type="SAM" id="MobiDB-lite"/>
    </source>
</evidence>
<evidence type="ECO:0000313" key="9">
    <source>
        <dbReference type="Proteomes" id="UP000002320"/>
    </source>
</evidence>
<dbReference type="InterPro" id="IPR004752">
    <property type="entry name" value="AmpG_permease/AT-1"/>
</dbReference>
<protein>
    <submittedName>
        <fullName evidence="7">Dynactin P62 subunit</fullName>
    </submittedName>
</protein>
<dbReference type="EMBL" id="DS232658">
    <property type="protein sequence ID" value="EDS44495.1"/>
    <property type="molecule type" value="Genomic_DNA"/>
</dbReference>
<dbReference type="KEGG" id="cqu:CpipJ_CPIJ016995"/>
<keyword evidence="6" id="KW-0732">Signal</keyword>
<dbReference type="InterPro" id="IPR024371">
    <property type="entry name" value="AcetylCoA_trans_1-like"/>
</dbReference>
<keyword evidence="3" id="KW-1133">Transmembrane helix</keyword>
<dbReference type="InParanoid" id="B0XBW6"/>
<accession>B0XBW6</accession>
<evidence type="ECO:0000256" key="4">
    <source>
        <dbReference type="ARBA" id="ARBA00023136"/>
    </source>
</evidence>
<dbReference type="Proteomes" id="UP000002320">
    <property type="component" value="Unassembled WGS sequence"/>
</dbReference>
<comment type="subcellular location">
    <subcellularLocation>
        <location evidence="1">Membrane</location>
        <topology evidence="1">Multi-pass membrane protein</topology>
    </subcellularLocation>
</comment>
<dbReference type="PANTHER" id="PTHR12778:SF9">
    <property type="entry name" value="ACETYL-COENZYME A TRANSPORTER 1"/>
    <property type="match status" value="1"/>
</dbReference>
<dbReference type="OrthoDB" id="283815at2759"/>
<gene>
    <name evidence="8" type="primary">6050556</name>
    <name evidence="7" type="ORF">CpipJ_CPIJ016995</name>
</gene>
<dbReference type="VEuPathDB" id="VectorBase:CPIJ016995"/>
<feature type="chain" id="PRO_5011409261" evidence="6">
    <location>
        <begin position="25"/>
        <end position="146"/>
    </location>
</feature>
<evidence type="ECO:0000256" key="2">
    <source>
        <dbReference type="ARBA" id="ARBA00022692"/>
    </source>
</evidence>
<dbReference type="GO" id="GO:0008521">
    <property type="term" value="F:acetyl-CoA transmembrane transporter activity"/>
    <property type="evidence" value="ECO:0007669"/>
    <property type="project" value="InterPro"/>
</dbReference>
<evidence type="ECO:0000256" key="6">
    <source>
        <dbReference type="SAM" id="SignalP"/>
    </source>
</evidence>
<evidence type="ECO:0000256" key="3">
    <source>
        <dbReference type="ARBA" id="ARBA00022989"/>
    </source>
</evidence>
<dbReference type="PANTHER" id="PTHR12778">
    <property type="entry name" value="SOLUTE CARRIER FAMILY 33 ACETYL-COA TRANSPORTER -RELATED"/>
    <property type="match status" value="1"/>
</dbReference>
<dbReference type="VEuPathDB" id="VectorBase:CQUJHB008564"/>
<dbReference type="HOGENOM" id="CLU_1779270_0_0_1"/>
<keyword evidence="9" id="KW-1185">Reference proteome</keyword>
<evidence type="ECO:0000256" key="1">
    <source>
        <dbReference type="ARBA" id="ARBA00004141"/>
    </source>
</evidence>
<keyword evidence="2" id="KW-0812">Transmembrane</keyword>
<evidence type="ECO:0000313" key="7">
    <source>
        <dbReference type="EMBL" id="EDS44495.1"/>
    </source>
</evidence>
<evidence type="ECO:0000313" key="8">
    <source>
        <dbReference type="EnsemblMetazoa" id="CPIJ016995-PA"/>
    </source>
</evidence>
<keyword evidence="4" id="KW-0472">Membrane</keyword>
<proteinExistence type="predicted"/>